<dbReference type="InterPro" id="IPR047794">
    <property type="entry name" value="C45_proenzyme-like"/>
</dbReference>
<dbReference type="Proteomes" id="UP000663824">
    <property type="component" value="Unassembled WGS sequence"/>
</dbReference>
<organism evidence="4 6">
    <name type="scientific">Rotaria magnacalcarata</name>
    <dbReference type="NCBI Taxonomy" id="392030"/>
    <lineage>
        <taxon>Eukaryota</taxon>
        <taxon>Metazoa</taxon>
        <taxon>Spiralia</taxon>
        <taxon>Gnathifera</taxon>
        <taxon>Rotifera</taxon>
        <taxon>Eurotatoria</taxon>
        <taxon>Bdelloidea</taxon>
        <taxon>Philodinida</taxon>
        <taxon>Philodinidae</taxon>
        <taxon>Rotaria</taxon>
    </lineage>
</organism>
<dbReference type="EMBL" id="CAJOBI010007041">
    <property type="protein sequence ID" value="CAF4075873.1"/>
    <property type="molecule type" value="Genomic_DNA"/>
</dbReference>
<dbReference type="Pfam" id="PF03417">
    <property type="entry name" value="AAT"/>
    <property type="match status" value="1"/>
</dbReference>
<feature type="domain" description="Peptidase C45 hydrolase" evidence="1">
    <location>
        <begin position="136"/>
        <end position="393"/>
    </location>
</feature>
<dbReference type="EMBL" id="CAJNOV010000303">
    <property type="protein sequence ID" value="CAF1016425.1"/>
    <property type="molecule type" value="Genomic_DNA"/>
</dbReference>
<dbReference type="PANTHER" id="PTHR34180">
    <property type="entry name" value="PEPTIDASE C45"/>
    <property type="match status" value="1"/>
</dbReference>
<proteinExistence type="predicted"/>
<dbReference type="InterPro" id="IPR005079">
    <property type="entry name" value="Peptidase_C45_hydrolase"/>
</dbReference>
<dbReference type="InterPro" id="IPR047801">
    <property type="entry name" value="Peptidase_C45"/>
</dbReference>
<reference evidence="4" key="1">
    <citation type="submission" date="2021-02" db="EMBL/GenBank/DDBJ databases">
        <authorList>
            <person name="Nowell W R."/>
        </authorList>
    </citation>
    <scope>NUCLEOTIDE SEQUENCE</scope>
</reference>
<sequence>MTSGRIPLYHVKGTHYECAHSIGVITRDRIRQRIADDMGELSTLFTFIQTECGRQLHQEFIETIRLLFPWYWDEIRGLADGSEVPLEQILVLNFLNEIITAQRLFEEKQTLDPTSKKFINETGEKGCTTVLLNRKDTNTFSLLHNEDHASALYLTGYLVEADIRSSEYDDGKRQSPNEKFIAYCYAGATPGTAFGANKHGFAFGLNGLYPKYVAHKRLPRQIINRALLSIENEQDLDNLLRLYPVAFGFCINGSFFRQNNYLLNYEIGPNFNKDNENYISKCFVINDDQKQNRKQDEGYTVLNYLVHYNHYERLNEVIIEQKPLGSTHTRSKRGQELGQISTISDALNLLGDTENEAYAIFRTVEKNRNTCTLCTAHFNFQTLHLSIYESNPKTTHEPSIIYNLKDLFI</sequence>
<evidence type="ECO:0000313" key="3">
    <source>
        <dbReference type="EMBL" id="CAF1379754.1"/>
    </source>
</evidence>
<dbReference type="NCBIfam" id="NF040521">
    <property type="entry name" value="C45_proenzyme"/>
    <property type="match status" value="1"/>
</dbReference>
<dbReference type="EMBL" id="CAJNRE010005415">
    <property type="protein sequence ID" value="CAF2044845.1"/>
    <property type="molecule type" value="Genomic_DNA"/>
</dbReference>
<dbReference type="Proteomes" id="UP000676336">
    <property type="component" value="Unassembled WGS sequence"/>
</dbReference>
<name>A0A816P7A6_9BILA</name>
<evidence type="ECO:0000313" key="5">
    <source>
        <dbReference type="EMBL" id="CAF4075873.1"/>
    </source>
</evidence>
<accession>A0A816P7A6</accession>
<evidence type="ECO:0000259" key="1">
    <source>
        <dbReference type="Pfam" id="PF03417"/>
    </source>
</evidence>
<dbReference type="Proteomes" id="UP000663834">
    <property type="component" value="Unassembled WGS sequence"/>
</dbReference>
<evidence type="ECO:0000313" key="6">
    <source>
        <dbReference type="Proteomes" id="UP000663824"/>
    </source>
</evidence>
<dbReference type="EMBL" id="CAJNOW010003360">
    <property type="protein sequence ID" value="CAF1379754.1"/>
    <property type="molecule type" value="Genomic_DNA"/>
</dbReference>
<dbReference type="AlphaFoldDB" id="A0A816P7A6"/>
<dbReference type="OrthoDB" id="189997at2759"/>
<dbReference type="Proteomes" id="UP000663855">
    <property type="component" value="Unassembled WGS sequence"/>
</dbReference>
<protein>
    <recommendedName>
        <fullName evidence="1">Peptidase C45 hydrolase domain-containing protein</fullName>
    </recommendedName>
</protein>
<dbReference type="Gene3D" id="3.60.60.10">
    <property type="entry name" value="Penicillin V Acylase, Chain A"/>
    <property type="match status" value="1"/>
</dbReference>
<evidence type="ECO:0000313" key="2">
    <source>
        <dbReference type="EMBL" id="CAF1016425.1"/>
    </source>
</evidence>
<comment type="caution">
    <text evidence="4">The sequence shown here is derived from an EMBL/GenBank/DDBJ whole genome shotgun (WGS) entry which is preliminary data.</text>
</comment>
<dbReference type="PANTHER" id="PTHR34180:SF1">
    <property type="entry name" value="BETA-ALANYL-DOPAMINE_CARCININE HYDROLASE"/>
    <property type="match status" value="1"/>
</dbReference>
<gene>
    <name evidence="2" type="ORF">CJN711_LOCUS3088</name>
    <name evidence="3" type="ORF">KQP761_LOCUS8649</name>
    <name evidence="4" type="ORF">MBJ925_LOCUS11943</name>
    <name evidence="5" type="ORF">SMN809_LOCUS16017</name>
</gene>
<evidence type="ECO:0000313" key="4">
    <source>
        <dbReference type="EMBL" id="CAF2044845.1"/>
    </source>
</evidence>